<dbReference type="PANTHER" id="PTHR30579:SF7">
    <property type="entry name" value="HTH-TYPE TRANSCRIPTIONAL REGULATOR LRHA-RELATED"/>
    <property type="match status" value="1"/>
</dbReference>
<dbReference type="RefSeq" id="WP_115415492.1">
    <property type="nucleotide sequence ID" value="NZ_CP031357.1"/>
</dbReference>
<organism evidence="7 8">
    <name type="scientific">Erythrobacter aureus</name>
    <dbReference type="NCBI Taxonomy" id="2182384"/>
    <lineage>
        <taxon>Bacteria</taxon>
        <taxon>Pseudomonadati</taxon>
        <taxon>Pseudomonadota</taxon>
        <taxon>Alphaproteobacteria</taxon>
        <taxon>Sphingomonadales</taxon>
        <taxon>Erythrobacteraceae</taxon>
        <taxon>Erythrobacter/Porphyrobacter group</taxon>
        <taxon>Erythrobacter</taxon>
    </lineage>
</organism>
<keyword evidence="2" id="KW-0805">Transcription regulation</keyword>
<evidence type="ECO:0000256" key="1">
    <source>
        <dbReference type="ARBA" id="ARBA00009437"/>
    </source>
</evidence>
<dbReference type="GO" id="GO:0003700">
    <property type="term" value="F:DNA-binding transcription factor activity"/>
    <property type="evidence" value="ECO:0007669"/>
    <property type="project" value="InterPro"/>
</dbReference>
<feature type="domain" description="HTH lysR-type" evidence="6">
    <location>
        <begin position="10"/>
        <end position="67"/>
    </location>
</feature>
<dbReference type="InterPro" id="IPR005119">
    <property type="entry name" value="LysR_subst-bd"/>
</dbReference>
<accession>A0A345YBK1</accession>
<dbReference type="InterPro" id="IPR036388">
    <property type="entry name" value="WH-like_DNA-bd_sf"/>
</dbReference>
<dbReference type="Gene3D" id="3.40.190.10">
    <property type="entry name" value="Periplasmic binding protein-like II"/>
    <property type="match status" value="2"/>
</dbReference>
<dbReference type="SUPFAM" id="SSF53850">
    <property type="entry name" value="Periplasmic binding protein-like II"/>
    <property type="match status" value="1"/>
</dbReference>
<reference evidence="8" key="1">
    <citation type="submission" date="2018-07" db="EMBL/GenBank/DDBJ databases">
        <title>Genome sequence of Erythrobacter strain YH-07, an antagonistic bacterium isolated from Yellow Sea.</title>
        <authorList>
            <person name="Tang T."/>
            <person name="Liu Q."/>
            <person name="Sun X."/>
        </authorList>
    </citation>
    <scope>NUCLEOTIDE SEQUENCE [LARGE SCALE GENOMIC DNA]</scope>
    <source>
        <strain evidence="8">YH-07</strain>
    </source>
</reference>
<evidence type="ECO:0000313" key="7">
    <source>
        <dbReference type="EMBL" id="AXK41303.1"/>
    </source>
</evidence>
<keyword evidence="3" id="KW-0238">DNA-binding</keyword>
<dbReference type="KEGG" id="err:DVR09_02245"/>
<gene>
    <name evidence="7" type="ORF">DVR09_02245</name>
</gene>
<dbReference type="Pfam" id="PF03466">
    <property type="entry name" value="LysR_substrate"/>
    <property type="match status" value="1"/>
</dbReference>
<dbReference type="AlphaFoldDB" id="A0A345YBK1"/>
<keyword evidence="5" id="KW-0472">Membrane</keyword>
<evidence type="ECO:0000256" key="2">
    <source>
        <dbReference type="ARBA" id="ARBA00023015"/>
    </source>
</evidence>
<evidence type="ECO:0000256" key="4">
    <source>
        <dbReference type="ARBA" id="ARBA00023163"/>
    </source>
</evidence>
<keyword evidence="5" id="KW-0812">Transmembrane</keyword>
<dbReference type="InterPro" id="IPR050176">
    <property type="entry name" value="LTTR"/>
</dbReference>
<dbReference type="OrthoDB" id="1631201at2"/>
<dbReference type="EMBL" id="CP031357">
    <property type="protein sequence ID" value="AXK41303.1"/>
    <property type="molecule type" value="Genomic_DNA"/>
</dbReference>
<dbReference type="InterPro" id="IPR036390">
    <property type="entry name" value="WH_DNA-bd_sf"/>
</dbReference>
<protein>
    <submittedName>
        <fullName evidence="7">LysR family transcriptional regulator</fullName>
    </submittedName>
</protein>
<keyword evidence="4" id="KW-0804">Transcription</keyword>
<evidence type="ECO:0000259" key="6">
    <source>
        <dbReference type="PROSITE" id="PS50931"/>
    </source>
</evidence>
<dbReference type="Pfam" id="PF00126">
    <property type="entry name" value="HTH_1"/>
    <property type="match status" value="1"/>
</dbReference>
<dbReference type="PROSITE" id="PS50931">
    <property type="entry name" value="HTH_LYSR"/>
    <property type="match status" value="1"/>
</dbReference>
<sequence length="289" mass="31782">MEGFRLAYDIDPSHLRTLVAFADTGTLASAGKIVGRSPSAITAQMHKLQELVGHQLITRDGRRSTLTPRGEELVGHAREILSANELAWQAMQAAHGTITLSVGIFEDFVDGRFTEVVRSFGNSNRHVQIYLSSARSVRLNTAMDEGDHDIVITHRDRPTPDEYFSFSESLVWLAGRDAVFDPRSIPLAFMEAPCRFRETALRALETARRPYRLAASATSVSALLALVAAGLGITVRTKRAENPALRPAPDHLELPDLGKATFVVRVKPKSRPEVQDLADIIVAALQQRP</sequence>
<dbReference type="SUPFAM" id="SSF46785">
    <property type="entry name" value="Winged helix' DNA-binding domain"/>
    <property type="match status" value="1"/>
</dbReference>
<evidence type="ECO:0000313" key="8">
    <source>
        <dbReference type="Proteomes" id="UP000254508"/>
    </source>
</evidence>
<proteinExistence type="inferred from homology"/>
<comment type="similarity">
    <text evidence="1">Belongs to the LysR transcriptional regulatory family.</text>
</comment>
<dbReference type="Proteomes" id="UP000254508">
    <property type="component" value="Chromosome"/>
</dbReference>
<name>A0A345YBK1_9SPHN</name>
<dbReference type="GO" id="GO:0003677">
    <property type="term" value="F:DNA binding"/>
    <property type="evidence" value="ECO:0007669"/>
    <property type="project" value="UniProtKB-KW"/>
</dbReference>
<keyword evidence="5" id="KW-1133">Transmembrane helix</keyword>
<dbReference type="PANTHER" id="PTHR30579">
    <property type="entry name" value="TRANSCRIPTIONAL REGULATOR"/>
    <property type="match status" value="1"/>
</dbReference>
<dbReference type="InterPro" id="IPR000847">
    <property type="entry name" value="LysR_HTH_N"/>
</dbReference>
<dbReference type="Gene3D" id="1.10.10.10">
    <property type="entry name" value="Winged helix-like DNA-binding domain superfamily/Winged helix DNA-binding domain"/>
    <property type="match status" value="1"/>
</dbReference>
<evidence type="ECO:0000256" key="5">
    <source>
        <dbReference type="SAM" id="Phobius"/>
    </source>
</evidence>
<keyword evidence="8" id="KW-1185">Reference proteome</keyword>
<evidence type="ECO:0000256" key="3">
    <source>
        <dbReference type="ARBA" id="ARBA00023125"/>
    </source>
</evidence>
<feature type="transmembrane region" description="Helical" evidence="5">
    <location>
        <begin position="213"/>
        <end position="235"/>
    </location>
</feature>